<dbReference type="OrthoDB" id="2399539at2759"/>
<feature type="compositionally biased region" description="Basic and acidic residues" evidence="9">
    <location>
        <begin position="73"/>
        <end position="83"/>
    </location>
</feature>
<dbReference type="SMART" id="SM00906">
    <property type="entry name" value="Fungal_trans"/>
    <property type="match status" value="1"/>
</dbReference>
<evidence type="ECO:0000256" key="1">
    <source>
        <dbReference type="ARBA" id="ARBA00004123"/>
    </source>
</evidence>
<accession>A0A448YJQ8</accession>
<evidence type="ECO:0000256" key="8">
    <source>
        <dbReference type="SAM" id="Coils"/>
    </source>
</evidence>
<dbReference type="PANTHER" id="PTHR47782">
    <property type="entry name" value="ZN(II)2CYS6 TRANSCRIPTION FACTOR (EUROFUNG)-RELATED"/>
    <property type="match status" value="1"/>
</dbReference>
<dbReference type="InterPro" id="IPR036864">
    <property type="entry name" value="Zn2-C6_fun-type_DNA-bd_sf"/>
</dbReference>
<evidence type="ECO:0000256" key="9">
    <source>
        <dbReference type="SAM" id="MobiDB-lite"/>
    </source>
</evidence>
<dbReference type="SUPFAM" id="SSF57701">
    <property type="entry name" value="Zn2/Cys6 DNA-binding domain"/>
    <property type="match status" value="1"/>
</dbReference>
<gene>
    <name evidence="11" type="ORF">BRENAR_LOCUS1818</name>
</gene>
<keyword evidence="4" id="KW-0805">Transcription regulation</keyword>
<dbReference type="GO" id="GO:0006351">
    <property type="term" value="P:DNA-templated transcription"/>
    <property type="evidence" value="ECO:0007669"/>
    <property type="project" value="InterPro"/>
</dbReference>
<sequence length="1073" mass="119338">MSSSPSVPSSVGASSAPSIVTDAHNESPSLHKVPSTTTTTKTANQEQGSLERAVVAEPPVLRPTKPRPQSKGSEGHSVQDKKGRSTSCYLCQRRKQKCDQRFPSCTNCIKAHVKCVQPPRYGETSRAHVKDDYTILLEKKVKQLEKLLDQTTRKISQLEEENSGKFTGVGNALPTVEEEGSLESSGSEDSSTKGGNTNTSTTTSPSSNSTRSETSRAFDSSKVLKYRKIGDLLDTSQNTARSYLPYDQFELVLNKPYEYFMIENAERVKKSFASTYRLLDFLRYEPVFDIDEGFSKQLIDIYFSMLQYKFPLLNEQEVNQFHHDYYRRKTFSNHVDYHFRCARMFLIFSISSLLYQATGRYRGPHPYRFVSSALRHMVFFHGLEHLKKVEILVLLCELINRTDKDSNCVYMVISDAMKLCIQLNLHKPRSYRGVSATVHERHLRCFWCAYILERSISVAVAKPFILKESKVDRSLPLFDEDNGKQSSKSAPSFINQAIKIRRIEAQFVEDLNILSSASIATRAQLPKVQVYFQELQEWRKECQGFPPGKETETLSVYYYRAVRSLIQPFLELLDADDKLFKECQAAAGQICQAIKAFHQKTVSGHSILNIHTAFTSGVTLIYCLWLERNRDDMRRKLMGDDKKHTRPLVSAALFSGLDDLRACSISLYVMAERTKFALSFRDSFDELMHATVDNLILRCGPNSSEILNYAERGMPPAVYRQPVQHYLLDPKFTQKTAAEAQEDEERTKRTGHLTRLAISKGLNHLLLHSPVTGSPHYHSPSSPLTQTTSTSNFTPTPKPLVQTLRFAQQSSKFTSQQFHPPPVRGVSFGASALPTISTPPRTAAGLSYQTNRNIDSMNLNGFNTNLSSALNGNFGGQQPLPQTPNKTLDPPNVSNTVGSLGSTSGNTPNSTTTTGTTTSSSSSTTSAIINTPIIPELLPFVGRTTAMINNISVWTGESGQQIPQTGLVMLQQQNNAVNSGNTGFLMASNGSSDTYASLALRQPSLSGTSAEISGLNQNGAVNPNGSNRNNGSGADYDQLLESSGSNGLDLLNNWSTYPNDEFWSVRNDMGFIP</sequence>
<dbReference type="InterPro" id="IPR052202">
    <property type="entry name" value="Yeast_MetPath_Reg"/>
</dbReference>
<feature type="region of interest" description="Disordered" evidence="9">
    <location>
        <begin position="1009"/>
        <end position="1039"/>
    </location>
</feature>
<dbReference type="GO" id="GO:0000981">
    <property type="term" value="F:DNA-binding transcription factor activity, RNA polymerase II-specific"/>
    <property type="evidence" value="ECO:0007669"/>
    <property type="project" value="InterPro"/>
</dbReference>
<dbReference type="GO" id="GO:0005634">
    <property type="term" value="C:nucleus"/>
    <property type="evidence" value="ECO:0007669"/>
    <property type="project" value="UniProtKB-SubCell"/>
</dbReference>
<feature type="domain" description="Zn(2)-C6 fungal-type" evidence="10">
    <location>
        <begin position="87"/>
        <end position="117"/>
    </location>
</feature>
<dbReference type="InterPro" id="IPR001138">
    <property type="entry name" value="Zn2Cys6_DnaBD"/>
</dbReference>
<dbReference type="PROSITE" id="PS50048">
    <property type="entry name" value="ZN2_CY6_FUNGAL_2"/>
    <property type="match status" value="1"/>
</dbReference>
<evidence type="ECO:0000256" key="5">
    <source>
        <dbReference type="ARBA" id="ARBA00023125"/>
    </source>
</evidence>
<dbReference type="Gene3D" id="4.10.240.10">
    <property type="entry name" value="Zn(2)-C6 fungal-type DNA-binding domain"/>
    <property type="match status" value="1"/>
</dbReference>
<dbReference type="FunCoup" id="A0A448YJQ8">
    <property type="interactions" value="392"/>
</dbReference>
<feature type="compositionally biased region" description="Low complexity" evidence="9">
    <location>
        <begin position="901"/>
        <end position="925"/>
    </location>
</feature>
<dbReference type="GO" id="GO:0043565">
    <property type="term" value="F:sequence-specific DNA binding"/>
    <property type="evidence" value="ECO:0007669"/>
    <property type="project" value="TreeGrafter"/>
</dbReference>
<dbReference type="Pfam" id="PF00172">
    <property type="entry name" value="Zn_clus"/>
    <property type="match status" value="1"/>
</dbReference>
<protein>
    <submittedName>
        <fullName evidence="11">DEKNAAC102015</fullName>
    </submittedName>
</protein>
<feature type="region of interest" description="Disordered" evidence="9">
    <location>
        <begin position="1"/>
        <end position="85"/>
    </location>
</feature>
<reference evidence="11 12" key="1">
    <citation type="submission" date="2018-12" db="EMBL/GenBank/DDBJ databases">
        <authorList>
            <person name="Tiukova I."/>
            <person name="Dainat J."/>
        </authorList>
    </citation>
    <scope>NUCLEOTIDE SEQUENCE [LARGE SCALE GENOMIC DNA]</scope>
</reference>
<organism evidence="11 12">
    <name type="scientific">Brettanomyces naardenensis</name>
    <name type="common">Yeast</name>
    <dbReference type="NCBI Taxonomy" id="13370"/>
    <lineage>
        <taxon>Eukaryota</taxon>
        <taxon>Fungi</taxon>
        <taxon>Dikarya</taxon>
        <taxon>Ascomycota</taxon>
        <taxon>Saccharomycotina</taxon>
        <taxon>Pichiomycetes</taxon>
        <taxon>Pichiales</taxon>
        <taxon>Pichiaceae</taxon>
        <taxon>Brettanomyces</taxon>
    </lineage>
</organism>
<dbReference type="Proteomes" id="UP000290900">
    <property type="component" value="Unassembled WGS sequence"/>
</dbReference>
<keyword evidence="7" id="KW-0539">Nucleus</keyword>
<dbReference type="GO" id="GO:0045944">
    <property type="term" value="P:positive regulation of transcription by RNA polymerase II"/>
    <property type="evidence" value="ECO:0007669"/>
    <property type="project" value="TreeGrafter"/>
</dbReference>
<feature type="compositionally biased region" description="Low complexity" evidence="9">
    <location>
        <begin position="182"/>
        <end position="212"/>
    </location>
</feature>
<dbReference type="EMBL" id="CAACVR010000009">
    <property type="protein sequence ID" value="VEU21083.1"/>
    <property type="molecule type" value="Genomic_DNA"/>
</dbReference>
<dbReference type="InterPro" id="IPR007219">
    <property type="entry name" value="XnlR_reg_dom"/>
</dbReference>
<dbReference type="CDD" id="cd00067">
    <property type="entry name" value="GAL4"/>
    <property type="match status" value="1"/>
</dbReference>
<feature type="compositionally biased region" description="Polar residues" evidence="9">
    <location>
        <begin position="879"/>
        <end position="900"/>
    </location>
</feature>
<dbReference type="STRING" id="13370.A0A448YJQ8"/>
<dbReference type="GO" id="GO:0008270">
    <property type="term" value="F:zinc ion binding"/>
    <property type="evidence" value="ECO:0007669"/>
    <property type="project" value="InterPro"/>
</dbReference>
<feature type="compositionally biased region" description="Low complexity" evidence="9">
    <location>
        <begin position="779"/>
        <end position="795"/>
    </location>
</feature>
<evidence type="ECO:0000313" key="12">
    <source>
        <dbReference type="Proteomes" id="UP000290900"/>
    </source>
</evidence>
<name>A0A448YJQ8_BRENA</name>
<dbReference type="PANTHER" id="PTHR47782:SF12">
    <property type="entry name" value="ZN(II)2CYS6 TRANSCRIPTION FACTOR (EUROFUNG)"/>
    <property type="match status" value="1"/>
</dbReference>
<proteinExistence type="predicted"/>
<evidence type="ECO:0000256" key="7">
    <source>
        <dbReference type="ARBA" id="ARBA00023242"/>
    </source>
</evidence>
<dbReference type="CDD" id="cd12148">
    <property type="entry name" value="fungal_TF_MHR"/>
    <property type="match status" value="1"/>
</dbReference>
<dbReference type="SMART" id="SM00066">
    <property type="entry name" value="GAL4"/>
    <property type="match status" value="1"/>
</dbReference>
<feature type="coiled-coil region" evidence="8">
    <location>
        <begin position="130"/>
        <end position="161"/>
    </location>
</feature>
<keyword evidence="6" id="KW-0804">Transcription</keyword>
<keyword evidence="8" id="KW-0175">Coiled coil</keyword>
<feature type="region of interest" description="Disordered" evidence="9">
    <location>
        <begin position="769"/>
        <end position="798"/>
    </location>
</feature>
<feature type="region of interest" description="Disordered" evidence="9">
    <location>
        <begin position="164"/>
        <end position="216"/>
    </location>
</feature>
<dbReference type="InParanoid" id="A0A448YJQ8"/>
<evidence type="ECO:0000313" key="11">
    <source>
        <dbReference type="EMBL" id="VEU21083.1"/>
    </source>
</evidence>
<keyword evidence="2" id="KW-0479">Metal-binding</keyword>
<keyword evidence="3" id="KW-0862">Zinc</keyword>
<keyword evidence="5" id="KW-0238">DNA-binding</keyword>
<feature type="compositionally biased region" description="Low complexity" evidence="9">
    <location>
        <begin position="1"/>
        <end position="18"/>
    </location>
</feature>
<comment type="subcellular location">
    <subcellularLocation>
        <location evidence="1">Nucleus</location>
    </subcellularLocation>
</comment>
<evidence type="ECO:0000256" key="2">
    <source>
        <dbReference type="ARBA" id="ARBA00022723"/>
    </source>
</evidence>
<evidence type="ECO:0000256" key="3">
    <source>
        <dbReference type="ARBA" id="ARBA00022833"/>
    </source>
</evidence>
<evidence type="ECO:0000256" key="6">
    <source>
        <dbReference type="ARBA" id="ARBA00023163"/>
    </source>
</evidence>
<dbReference type="AlphaFoldDB" id="A0A448YJQ8"/>
<evidence type="ECO:0000259" key="10">
    <source>
        <dbReference type="PROSITE" id="PS50048"/>
    </source>
</evidence>
<dbReference type="Pfam" id="PF04082">
    <property type="entry name" value="Fungal_trans"/>
    <property type="match status" value="1"/>
</dbReference>
<feature type="compositionally biased region" description="Low complexity" evidence="9">
    <location>
        <begin position="1018"/>
        <end position="1034"/>
    </location>
</feature>
<evidence type="ECO:0000256" key="4">
    <source>
        <dbReference type="ARBA" id="ARBA00023015"/>
    </source>
</evidence>
<feature type="region of interest" description="Disordered" evidence="9">
    <location>
        <begin position="871"/>
        <end position="925"/>
    </location>
</feature>
<keyword evidence="12" id="KW-1185">Reference proteome</keyword>